<dbReference type="STRING" id="655863.F0XAS1"/>
<accession>F0XAS1</accession>
<dbReference type="OrthoDB" id="5424209at2759"/>
<proteinExistence type="predicted"/>
<evidence type="ECO:0000313" key="3">
    <source>
        <dbReference type="Proteomes" id="UP000007796"/>
    </source>
</evidence>
<dbReference type="HOGENOM" id="CLU_1482127_0_0_1"/>
<dbReference type="RefSeq" id="XP_014175090.1">
    <property type="nucleotide sequence ID" value="XM_014319615.1"/>
</dbReference>
<dbReference type="InParanoid" id="F0XAS1"/>
<evidence type="ECO:0000256" key="1">
    <source>
        <dbReference type="SAM" id="MobiDB-lite"/>
    </source>
</evidence>
<dbReference type="AlphaFoldDB" id="F0XAS1"/>
<dbReference type="EMBL" id="GL629735">
    <property type="protein sequence ID" value="EFX05608.1"/>
    <property type="molecule type" value="Genomic_DNA"/>
</dbReference>
<reference evidence="2 3" key="1">
    <citation type="journal article" date="2011" name="Proc. Natl. Acad. Sci. U.S.A.">
        <title>Genome and transcriptome analyses of the mountain pine beetle-fungal symbiont Grosmannia clavigera, a lodgepole pine pathogen.</title>
        <authorList>
            <person name="DiGuistini S."/>
            <person name="Wang Y."/>
            <person name="Liao N.Y."/>
            <person name="Taylor G."/>
            <person name="Tanguay P."/>
            <person name="Feau N."/>
            <person name="Henrissat B."/>
            <person name="Chan S.K."/>
            <person name="Hesse-Orce U."/>
            <person name="Alamouti S.M."/>
            <person name="Tsui C.K.M."/>
            <person name="Docking R.T."/>
            <person name="Levasseur A."/>
            <person name="Haridas S."/>
            <person name="Robertson G."/>
            <person name="Birol I."/>
            <person name="Holt R.A."/>
            <person name="Marra M.A."/>
            <person name="Hamelin R.C."/>
            <person name="Hirst M."/>
            <person name="Jones S.J.M."/>
            <person name="Bohlmann J."/>
            <person name="Breuil C."/>
        </authorList>
    </citation>
    <scope>NUCLEOTIDE SEQUENCE [LARGE SCALE GENOMIC DNA]</scope>
    <source>
        <strain evidence="3">kw1407 / UAMH 11150</strain>
    </source>
</reference>
<gene>
    <name evidence="2" type="ORF">CMQ_3677</name>
</gene>
<dbReference type="Proteomes" id="UP000007796">
    <property type="component" value="Unassembled WGS sequence"/>
</dbReference>
<sequence>MEMLPQPSGGSARSRHGEHSSSGESSRGKFGISAVKYRVGAPPLPPLPYKYECYGVPKIQELEARFGDIFARQAEATLHHHQITLFQPEEEYEEINVGIDPGFYADCENQPTLCQRSLPETEDSEIVLSIIVNWEADSLQAWEAAIRDIKSFIDQKLDDAGLDCFEIGVEIMAPELFNSTKD</sequence>
<evidence type="ECO:0000313" key="2">
    <source>
        <dbReference type="EMBL" id="EFX05608.1"/>
    </source>
</evidence>
<feature type="region of interest" description="Disordered" evidence="1">
    <location>
        <begin position="1"/>
        <end position="28"/>
    </location>
</feature>
<name>F0XAS1_GROCL</name>
<protein>
    <submittedName>
        <fullName evidence="2">Uncharacterized protein</fullName>
    </submittedName>
</protein>
<organism evidence="3">
    <name type="scientific">Grosmannia clavigera (strain kw1407 / UAMH 11150)</name>
    <name type="common">Blue stain fungus</name>
    <name type="synonym">Graphiocladiella clavigera</name>
    <dbReference type="NCBI Taxonomy" id="655863"/>
    <lineage>
        <taxon>Eukaryota</taxon>
        <taxon>Fungi</taxon>
        <taxon>Dikarya</taxon>
        <taxon>Ascomycota</taxon>
        <taxon>Pezizomycotina</taxon>
        <taxon>Sordariomycetes</taxon>
        <taxon>Sordariomycetidae</taxon>
        <taxon>Ophiostomatales</taxon>
        <taxon>Ophiostomataceae</taxon>
        <taxon>Leptographium</taxon>
    </lineage>
</organism>
<dbReference type="GeneID" id="25976803"/>
<keyword evidence="3" id="KW-1185">Reference proteome</keyword>